<keyword evidence="2" id="KW-1185">Reference proteome</keyword>
<evidence type="ECO:0000313" key="1">
    <source>
        <dbReference type="EMBL" id="OLV20214.1"/>
    </source>
</evidence>
<dbReference type="STRING" id="249408.BOO71_0000670"/>
<dbReference type="AlphaFoldDB" id="A0A1U7P4X0"/>
<reference evidence="1 2" key="1">
    <citation type="submission" date="2017-01" db="EMBL/GenBank/DDBJ databases">
        <title>Genome Analysis of Deinococcus marmoris KOPRI26562.</title>
        <authorList>
            <person name="Kim J.H."/>
            <person name="Oh H.-M."/>
        </authorList>
    </citation>
    <scope>NUCLEOTIDE SEQUENCE [LARGE SCALE GENOMIC DNA]</scope>
    <source>
        <strain evidence="1 2">KOPRI26562</strain>
    </source>
</reference>
<dbReference type="Proteomes" id="UP000186607">
    <property type="component" value="Unassembled WGS sequence"/>
</dbReference>
<dbReference type="OrthoDB" id="72521at2"/>
<accession>A0A1U7P4X0</accession>
<evidence type="ECO:0008006" key="3">
    <source>
        <dbReference type="Google" id="ProtNLM"/>
    </source>
</evidence>
<protein>
    <recommendedName>
        <fullName evidence="3">Phage protein</fullName>
    </recommendedName>
</protein>
<organism evidence="1 2">
    <name type="scientific">Deinococcus marmoris</name>
    <dbReference type="NCBI Taxonomy" id="249408"/>
    <lineage>
        <taxon>Bacteria</taxon>
        <taxon>Thermotogati</taxon>
        <taxon>Deinococcota</taxon>
        <taxon>Deinococci</taxon>
        <taxon>Deinococcales</taxon>
        <taxon>Deinococcaceae</taxon>
        <taxon>Deinococcus</taxon>
    </lineage>
</organism>
<proteinExistence type="predicted"/>
<sequence length="115" mass="11441">MRVNELVFNQQESIVTMNIAPGTVVGDAVAFTAPATVGRGADGDKLAGKVLKIESDGLGTVSLPGSGFTDIPAVGTLATGFQLLVVDGAGKAKVAAGGKEYLVNAVVAGTANIQL</sequence>
<evidence type="ECO:0000313" key="2">
    <source>
        <dbReference type="Proteomes" id="UP000186607"/>
    </source>
</evidence>
<name>A0A1U7P4X0_9DEIO</name>
<comment type="caution">
    <text evidence="1">The sequence shown here is derived from an EMBL/GenBank/DDBJ whole genome shotgun (WGS) entry which is preliminary data.</text>
</comment>
<dbReference type="EMBL" id="MSTI01000007">
    <property type="protein sequence ID" value="OLV20214.1"/>
    <property type="molecule type" value="Genomic_DNA"/>
</dbReference>
<dbReference type="RefSeq" id="WP_075830167.1">
    <property type="nucleotide sequence ID" value="NZ_MSTI01000007.1"/>
</dbReference>
<gene>
    <name evidence="1" type="ORF">BOO71_0000670</name>
</gene>